<name>A0A0D7WV78_9BACL</name>
<dbReference type="PATRIC" id="fig|159743.3.peg.5437"/>
<dbReference type="AlphaFoldDB" id="A0A0D7WV78"/>
<proteinExistence type="predicted"/>
<accession>A0A0D7WV78</accession>
<evidence type="ECO:0000259" key="1">
    <source>
        <dbReference type="Pfam" id="PF20247"/>
    </source>
</evidence>
<dbReference type="EMBL" id="JTHP01000068">
    <property type="protein sequence ID" value="KJD43096.1"/>
    <property type="molecule type" value="Genomic_DNA"/>
</dbReference>
<gene>
    <name evidence="2" type="ORF">QD47_24570</name>
</gene>
<dbReference type="Proteomes" id="UP000032534">
    <property type="component" value="Unassembled WGS sequence"/>
</dbReference>
<organism evidence="2 3">
    <name type="scientific">Paenibacillus terrae</name>
    <dbReference type="NCBI Taxonomy" id="159743"/>
    <lineage>
        <taxon>Bacteria</taxon>
        <taxon>Bacillati</taxon>
        <taxon>Bacillota</taxon>
        <taxon>Bacilli</taxon>
        <taxon>Bacillales</taxon>
        <taxon>Paenibacillaceae</taxon>
        <taxon>Paenibacillus</taxon>
    </lineage>
</organism>
<feature type="domain" description="DUF6602" evidence="1">
    <location>
        <begin position="25"/>
        <end position="120"/>
    </location>
</feature>
<comment type="caution">
    <text evidence="2">The sequence shown here is derived from an EMBL/GenBank/DDBJ whole genome shotgun (WGS) entry which is preliminary data.</text>
</comment>
<dbReference type="InterPro" id="IPR046537">
    <property type="entry name" value="DUF6602"/>
</dbReference>
<evidence type="ECO:0000313" key="3">
    <source>
        <dbReference type="Proteomes" id="UP000032534"/>
    </source>
</evidence>
<keyword evidence="3" id="KW-1185">Reference proteome</keyword>
<sequence>MQAITENYTDQGKAIVSQLKLKIPSHNLTTGTTRELVWGELFRSMIPKKFCIDQGVFIIDSFGNISAEVDLAIFDEQYTPYIFCFGNIKFIPIEAVAVAIQCKSKSTSDASDWAKTIKPLKTSLDSVYRIIGGLCDNGLEQSTQFKGQTSTRPILILCTSVEGASITKATYKEFDIVLNVGENNALQKTMNNEDKDYSEWYKDLNHYGLERYGEEEQEKYRKLVDEKAIKPMGKKLSSLKVGEKVADTDEKVENVLLSLTFQLNQLLMLINNPIPFPHQAYATMFNENYAKYKKIVQEKEQKKEQKNKEKGETKR</sequence>
<dbReference type="CDD" id="cd21173">
    <property type="entry name" value="NucC-like"/>
    <property type="match status" value="1"/>
</dbReference>
<dbReference type="Pfam" id="PF20247">
    <property type="entry name" value="DUF6602"/>
    <property type="match status" value="1"/>
</dbReference>
<reference evidence="2 3" key="1">
    <citation type="submission" date="2014-11" db="EMBL/GenBank/DDBJ databases">
        <title>Draft Genome Sequences of Paenibacillus polymyxa NRRL B-30509 and Paenibacillus terrae NRRL B-30644, Strains from a Poultry Environment that Produce Tridecaptin A and Paenicidins.</title>
        <authorList>
            <person name="van Belkum M.J."/>
            <person name="Lohans C.T."/>
            <person name="Vederas J.C."/>
        </authorList>
    </citation>
    <scope>NUCLEOTIDE SEQUENCE [LARGE SCALE GENOMIC DNA]</scope>
    <source>
        <strain evidence="2 3">NRRL B-30644</strain>
    </source>
</reference>
<protein>
    <recommendedName>
        <fullName evidence="1">DUF6602 domain-containing protein</fullName>
    </recommendedName>
</protein>
<evidence type="ECO:0000313" key="2">
    <source>
        <dbReference type="EMBL" id="KJD43096.1"/>
    </source>
</evidence>